<accession>A0A834W245</accession>
<reference evidence="1" key="1">
    <citation type="submission" date="2020-09" db="EMBL/GenBank/DDBJ databases">
        <title>Genome-Enabled Discovery of Anthraquinone Biosynthesis in Senna tora.</title>
        <authorList>
            <person name="Kang S.-H."/>
            <person name="Pandey R.P."/>
            <person name="Lee C.-M."/>
            <person name="Sim J.-S."/>
            <person name="Jeong J.-T."/>
            <person name="Choi B.-S."/>
            <person name="Jung M."/>
            <person name="Ginzburg D."/>
            <person name="Zhao K."/>
            <person name="Won S.Y."/>
            <person name="Oh T.-J."/>
            <person name="Yu Y."/>
            <person name="Kim N.-H."/>
            <person name="Lee O.R."/>
            <person name="Lee T.-H."/>
            <person name="Bashyal P."/>
            <person name="Kim T.-S."/>
            <person name="Lee W.-H."/>
            <person name="Kawkins C."/>
            <person name="Kim C.-K."/>
            <person name="Kim J.S."/>
            <person name="Ahn B.O."/>
            <person name="Rhee S.Y."/>
            <person name="Sohng J.K."/>
        </authorList>
    </citation>
    <scope>NUCLEOTIDE SEQUENCE</scope>
    <source>
        <tissue evidence="1">Leaf</tissue>
    </source>
</reference>
<keyword evidence="2" id="KW-1185">Reference proteome</keyword>
<gene>
    <name evidence="1" type="ORF">G2W53_042172</name>
</gene>
<evidence type="ECO:0000313" key="1">
    <source>
        <dbReference type="EMBL" id="KAF7803061.1"/>
    </source>
</evidence>
<name>A0A834W245_9FABA</name>
<evidence type="ECO:0000313" key="2">
    <source>
        <dbReference type="Proteomes" id="UP000634136"/>
    </source>
</evidence>
<organism evidence="1 2">
    <name type="scientific">Senna tora</name>
    <dbReference type="NCBI Taxonomy" id="362788"/>
    <lineage>
        <taxon>Eukaryota</taxon>
        <taxon>Viridiplantae</taxon>
        <taxon>Streptophyta</taxon>
        <taxon>Embryophyta</taxon>
        <taxon>Tracheophyta</taxon>
        <taxon>Spermatophyta</taxon>
        <taxon>Magnoliopsida</taxon>
        <taxon>eudicotyledons</taxon>
        <taxon>Gunneridae</taxon>
        <taxon>Pentapetalae</taxon>
        <taxon>rosids</taxon>
        <taxon>fabids</taxon>
        <taxon>Fabales</taxon>
        <taxon>Fabaceae</taxon>
        <taxon>Caesalpinioideae</taxon>
        <taxon>Cassia clade</taxon>
        <taxon>Senna</taxon>
    </lineage>
</organism>
<protein>
    <submittedName>
        <fullName evidence="1">Uncharacterized protein</fullName>
    </submittedName>
</protein>
<dbReference type="AlphaFoldDB" id="A0A834W245"/>
<sequence>MAVDLEDQNPNPTPKSGSWREILEILRSCDDVDSFIVIIEGLV</sequence>
<proteinExistence type="predicted"/>
<dbReference type="EMBL" id="JAAIUW010000013">
    <property type="protein sequence ID" value="KAF7803061.1"/>
    <property type="molecule type" value="Genomic_DNA"/>
</dbReference>
<comment type="caution">
    <text evidence="1">The sequence shown here is derived from an EMBL/GenBank/DDBJ whole genome shotgun (WGS) entry which is preliminary data.</text>
</comment>
<dbReference type="Proteomes" id="UP000634136">
    <property type="component" value="Unassembled WGS sequence"/>
</dbReference>